<protein>
    <recommendedName>
        <fullName evidence="3">leucyl aminopeptidase</fullName>
        <ecNumber evidence="3">3.4.11.1</ecNumber>
    </recommendedName>
</protein>
<evidence type="ECO:0000256" key="4">
    <source>
        <dbReference type="ARBA" id="ARBA00022438"/>
    </source>
</evidence>
<proteinExistence type="inferred from homology"/>
<accession>A0A644T1C5</accession>
<keyword evidence="6 8" id="KW-0378">Hydrolase</keyword>
<dbReference type="HAMAP" id="MF_00181">
    <property type="entry name" value="Cytosol_peptidase_M17"/>
    <property type="match status" value="1"/>
</dbReference>
<dbReference type="PANTHER" id="PTHR11963">
    <property type="entry name" value="LEUCINE AMINOPEPTIDASE-RELATED"/>
    <property type="match status" value="1"/>
</dbReference>
<dbReference type="AlphaFoldDB" id="A0A644T1C5"/>
<dbReference type="Gene3D" id="3.40.630.10">
    <property type="entry name" value="Zn peptidases"/>
    <property type="match status" value="1"/>
</dbReference>
<sequence>MQIEGVIVSPTDVFCDALIVGVFDEIVEIDAMSQALGKQLTSLIDSMLRDQPECCQFGESSIIHYATEVGAKRVILMGLGKKDEFTLDKVREISAIAIRAGKKLSSKTVATVVFNCKNASLSEVTQAIVQGTVLGSYEFNHYKTDNKDNKVDKLIVVGKDLPRAAVLAQDFKEAKIIADSVNLARDLTNHPSSYMKPSQMALVARDIAIQTGLEINVMDKANMENHKMNALLSVAQGSDIPPNLITLKYNGNPQSKELIAFIGKGITFDSGGISLKPSEKMGDMKGDMAGGAAVLGAMRAIGYLQPKVNIVALIPCSENMPSGRAFKPGDVITSMSGKTIEIISTDAEGRLLLVDAITYARKIGATKIIDIATLTGACVVALGNVASGLVSNHDDWSQEILKASMQTGEKMWLMPCYEEYLSQIKSDIADLKNSGGRMAGTITAGIFIKQFVGDLPWVHIDIAGTSDRDKTKGYNLKGATGVGARTLIQLALNLAENAS</sequence>
<dbReference type="InterPro" id="IPR008283">
    <property type="entry name" value="Peptidase_M17_N"/>
</dbReference>
<feature type="domain" description="Cytosol aminopeptidase" evidence="7">
    <location>
        <begin position="344"/>
        <end position="351"/>
    </location>
</feature>
<dbReference type="PANTHER" id="PTHR11963:SF23">
    <property type="entry name" value="CYTOSOL AMINOPEPTIDASE"/>
    <property type="match status" value="1"/>
</dbReference>
<gene>
    <name evidence="8" type="primary">pepA_1</name>
    <name evidence="8" type="ORF">SDC9_06150</name>
</gene>
<dbReference type="InterPro" id="IPR000819">
    <property type="entry name" value="Peptidase_M17_C"/>
</dbReference>
<dbReference type="InterPro" id="IPR023042">
    <property type="entry name" value="Peptidase_M17_leu_NH2_pept"/>
</dbReference>
<dbReference type="InterPro" id="IPR011356">
    <property type="entry name" value="Leucine_aapep/pepB"/>
</dbReference>
<reference evidence="8" key="1">
    <citation type="submission" date="2019-08" db="EMBL/GenBank/DDBJ databases">
        <authorList>
            <person name="Kucharzyk K."/>
            <person name="Murdoch R.W."/>
            <person name="Higgins S."/>
            <person name="Loffler F."/>
        </authorList>
    </citation>
    <scope>NUCLEOTIDE SEQUENCE</scope>
</reference>
<evidence type="ECO:0000313" key="8">
    <source>
        <dbReference type="EMBL" id="MPL60589.1"/>
    </source>
</evidence>
<dbReference type="PRINTS" id="PR00481">
    <property type="entry name" value="LAMNOPPTDASE"/>
</dbReference>
<dbReference type="GO" id="GO:0006508">
    <property type="term" value="P:proteolysis"/>
    <property type="evidence" value="ECO:0007669"/>
    <property type="project" value="UniProtKB-KW"/>
</dbReference>
<comment type="catalytic activity">
    <reaction evidence="1">
        <text>Release of an N-terminal amino acid, Xaa-|-Yaa-, in which Xaa is preferably Leu, but may be other amino acids including Pro although not Arg or Lys, and Yaa may be Pro. Amino acid amides and methyl esters are also readily hydrolyzed, but rates on arylamides are exceedingly low.</text>
        <dbReference type="EC" id="3.4.11.1"/>
    </reaction>
</comment>
<dbReference type="EC" id="3.4.11.1" evidence="3"/>
<dbReference type="EMBL" id="VSSQ01000012">
    <property type="protein sequence ID" value="MPL60589.1"/>
    <property type="molecule type" value="Genomic_DNA"/>
</dbReference>
<evidence type="ECO:0000256" key="1">
    <source>
        <dbReference type="ARBA" id="ARBA00000135"/>
    </source>
</evidence>
<evidence type="ECO:0000259" key="7">
    <source>
        <dbReference type="PROSITE" id="PS00631"/>
    </source>
</evidence>
<evidence type="ECO:0000256" key="2">
    <source>
        <dbReference type="ARBA" id="ARBA00009528"/>
    </source>
</evidence>
<keyword evidence="4 8" id="KW-0031">Aminopeptidase</keyword>
<dbReference type="Pfam" id="PF00883">
    <property type="entry name" value="Peptidase_M17"/>
    <property type="match status" value="1"/>
</dbReference>
<evidence type="ECO:0000256" key="5">
    <source>
        <dbReference type="ARBA" id="ARBA00022670"/>
    </source>
</evidence>
<dbReference type="GO" id="GO:0070006">
    <property type="term" value="F:metalloaminopeptidase activity"/>
    <property type="evidence" value="ECO:0007669"/>
    <property type="project" value="InterPro"/>
</dbReference>
<keyword evidence="5" id="KW-0645">Protease</keyword>
<comment type="caution">
    <text evidence="8">The sequence shown here is derived from an EMBL/GenBank/DDBJ whole genome shotgun (WGS) entry which is preliminary data.</text>
</comment>
<dbReference type="SUPFAM" id="SSF52949">
    <property type="entry name" value="Macro domain-like"/>
    <property type="match status" value="1"/>
</dbReference>
<dbReference type="InterPro" id="IPR043472">
    <property type="entry name" value="Macro_dom-like"/>
</dbReference>
<dbReference type="Pfam" id="PF02789">
    <property type="entry name" value="Peptidase_M17_N"/>
    <property type="match status" value="1"/>
</dbReference>
<organism evidence="8">
    <name type="scientific">bioreactor metagenome</name>
    <dbReference type="NCBI Taxonomy" id="1076179"/>
    <lineage>
        <taxon>unclassified sequences</taxon>
        <taxon>metagenomes</taxon>
        <taxon>ecological metagenomes</taxon>
    </lineage>
</organism>
<dbReference type="CDD" id="cd00433">
    <property type="entry name" value="Peptidase_M17"/>
    <property type="match status" value="1"/>
</dbReference>
<dbReference type="NCBIfam" id="NF002073">
    <property type="entry name" value="PRK00913.1-2"/>
    <property type="match status" value="1"/>
</dbReference>
<dbReference type="Gene3D" id="3.40.220.10">
    <property type="entry name" value="Leucine Aminopeptidase, subunit E, domain 1"/>
    <property type="match status" value="1"/>
</dbReference>
<dbReference type="NCBIfam" id="NF002074">
    <property type="entry name" value="PRK00913.1-4"/>
    <property type="match status" value="1"/>
</dbReference>
<dbReference type="PROSITE" id="PS00631">
    <property type="entry name" value="CYTOSOL_AP"/>
    <property type="match status" value="1"/>
</dbReference>
<dbReference type="GO" id="GO:0005737">
    <property type="term" value="C:cytoplasm"/>
    <property type="evidence" value="ECO:0007669"/>
    <property type="project" value="InterPro"/>
</dbReference>
<dbReference type="NCBIfam" id="NF002083">
    <property type="entry name" value="PRK00913.3-5"/>
    <property type="match status" value="1"/>
</dbReference>
<evidence type="ECO:0000256" key="6">
    <source>
        <dbReference type="ARBA" id="ARBA00022801"/>
    </source>
</evidence>
<evidence type="ECO:0000256" key="3">
    <source>
        <dbReference type="ARBA" id="ARBA00012565"/>
    </source>
</evidence>
<dbReference type="GO" id="GO:0030145">
    <property type="term" value="F:manganese ion binding"/>
    <property type="evidence" value="ECO:0007669"/>
    <property type="project" value="InterPro"/>
</dbReference>
<dbReference type="SUPFAM" id="SSF53187">
    <property type="entry name" value="Zn-dependent exopeptidases"/>
    <property type="match status" value="1"/>
</dbReference>
<name>A0A644T1C5_9ZZZZ</name>
<comment type="similarity">
    <text evidence="2">Belongs to the peptidase M17 family.</text>
</comment>